<keyword evidence="4 11" id="KW-1134">Transmembrane beta strand</keyword>
<evidence type="ECO:0000313" key="16">
    <source>
        <dbReference type="Proteomes" id="UP000061457"/>
    </source>
</evidence>
<evidence type="ECO:0000256" key="8">
    <source>
        <dbReference type="ARBA" id="ARBA00023136"/>
    </source>
</evidence>
<dbReference type="EMBL" id="CP013188">
    <property type="protein sequence ID" value="ALO44569.1"/>
    <property type="molecule type" value="Genomic_DNA"/>
</dbReference>
<comment type="similarity">
    <text evidence="2">Belongs to the TonB-dependent receptor family. Hemoglobin/haptoglobin binding protein subfamily.</text>
</comment>
<evidence type="ECO:0000256" key="5">
    <source>
        <dbReference type="ARBA" id="ARBA00022692"/>
    </source>
</evidence>
<dbReference type="Gene3D" id="2.40.170.20">
    <property type="entry name" value="TonB-dependent receptor, beta-barrel domain"/>
    <property type="match status" value="1"/>
</dbReference>
<evidence type="ECO:0000256" key="6">
    <source>
        <dbReference type="ARBA" id="ARBA00022729"/>
    </source>
</evidence>
<dbReference type="GO" id="GO:0044718">
    <property type="term" value="P:siderophore transmembrane transport"/>
    <property type="evidence" value="ECO:0007669"/>
    <property type="project" value="TreeGrafter"/>
</dbReference>
<keyword evidence="3 11" id="KW-0813">Transport</keyword>
<evidence type="ECO:0000256" key="11">
    <source>
        <dbReference type="PROSITE-ProRule" id="PRU01360"/>
    </source>
</evidence>
<name>A0A0S2K8M7_9GAMM</name>
<dbReference type="Proteomes" id="UP000061457">
    <property type="component" value="Chromosome II"/>
</dbReference>
<protein>
    <submittedName>
        <fullName evidence="15">Ferrienterochelin/colicin outer membrane receptor</fullName>
    </submittedName>
</protein>
<dbReference type="PROSITE" id="PS52016">
    <property type="entry name" value="TONB_DEPENDENT_REC_3"/>
    <property type="match status" value="1"/>
</dbReference>
<dbReference type="Pfam" id="PF00593">
    <property type="entry name" value="TonB_dep_Rec_b-barrel"/>
    <property type="match status" value="1"/>
</dbReference>
<dbReference type="InterPro" id="IPR039426">
    <property type="entry name" value="TonB-dep_rcpt-like"/>
</dbReference>
<dbReference type="KEGG" id="pphe:PP2015_4102"/>
<dbReference type="GO" id="GO:0009279">
    <property type="term" value="C:cell outer membrane"/>
    <property type="evidence" value="ECO:0007669"/>
    <property type="project" value="UniProtKB-SubCell"/>
</dbReference>
<dbReference type="PATRIC" id="fig|161398.10.peg.4208"/>
<keyword evidence="16" id="KW-1185">Reference proteome</keyword>
<gene>
    <name evidence="15" type="ORF">PP2015_4102</name>
</gene>
<comment type="subcellular location">
    <subcellularLocation>
        <location evidence="1 11">Cell outer membrane</location>
        <topology evidence="1 11">Multi-pass membrane protein</topology>
    </subcellularLocation>
</comment>
<dbReference type="SUPFAM" id="SSF56935">
    <property type="entry name" value="Porins"/>
    <property type="match status" value="1"/>
</dbReference>
<feature type="domain" description="TonB-dependent receptor plug" evidence="14">
    <location>
        <begin position="53"/>
        <end position="162"/>
    </location>
</feature>
<reference evidence="15 16" key="1">
    <citation type="submission" date="2015-11" db="EMBL/GenBank/DDBJ databases">
        <authorList>
            <person name="Zhang Y."/>
            <person name="Guo Z."/>
        </authorList>
    </citation>
    <scope>NUCLEOTIDE SEQUENCE [LARGE SCALE GENOMIC DNA]</scope>
    <source>
        <strain evidence="15 16">KCTC 12086</strain>
    </source>
</reference>
<evidence type="ECO:0000259" key="14">
    <source>
        <dbReference type="Pfam" id="PF07715"/>
    </source>
</evidence>
<dbReference type="Pfam" id="PF07715">
    <property type="entry name" value="Plug"/>
    <property type="match status" value="1"/>
</dbReference>
<dbReference type="PANTHER" id="PTHR30069:SF29">
    <property type="entry name" value="HEMOGLOBIN AND HEMOGLOBIN-HAPTOGLOBIN-BINDING PROTEIN 1-RELATED"/>
    <property type="match status" value="1"/>
</dbReference>
<keyword evidence="8 11" id="KW-0472">Membrane</keyword>
<dbReference type="InterPro" id="IPR000531">
    <property type="entry name" value="Beta-barrel_TonB"/>
</dbReference>
<dbReference type="RefSeq" id="WP_058032590.1">
    <property type="nucleotide sequence ID" value="NZ_CP013188.1"/>
</dbReference>
<evidence type="ECO:0000256" key="9">
    <source>
        <dbReference type="ARBA" id="ARBA00023170"/>
    </source>
</evidence>
<evidence type="ECO:0000256" key="12">
    <source>
        <dbReference type="RuleBase" id="RU003357"/>
    </source>
</evidence>
<evidence type="ECO:0000256" key="7">
    <source>
        <dbReference type="ARBA" id="ARBA00023077"/>
    </source>
</evidence>
<evidence type="ECO:0000313" key="15">
    <source>
        <dbReference type="EMBL" id="ALO44569.1"/>
    </source>
</evidence>
<dbReference type="InterPro" id="IPR012910">
    <property type="entry name" value="Plug_dom"/>
</dbReference>
<dbReference type="InterPro" id="IPR036942">
    <property type="entry name" value="Beta-barrel_TonB_sf"/>
</dbReference>
<sequence length="664" mass="75131">MKIITPTISLLSIMYSGVALSNIEGDEDLFDLSFEQLLDVNISLATKTSETRSSVPSSITVFNQQHIALLGVSNAYELMNFVPGFQSTRGDWVGAVPKEHTRGIYLDSGNVLVMINGQRLNDPSFGKASVYMPFIPVELIERVEFIRGPGSALYGSNAFLGVMNVVTTTDRSQLSASIGEHGELQAGLSFNKQLSDDFKIYSNFSVNKRDGETYSFGVKDPLESYFLEIGAKWRSLNINVRKNTTQLDEFINLAGASKGNHHRSENTALHAIYEWSNNEEWQLSTSFDFIRHEIESKGLIASAEATDLIGDFFVGPAWSTKDLALKLDGSYQFTEFLQVNFGAEYSEEEQFKAGVISSYYDYQTGNTVVENQYYLGETRTIDSHPPFNDLLSSFDSYALYAQGKYIATDKLTMFIGARFDEVKDIDSKLSPRFAFIYDLNENHTLKLQYGESFRTPVSNELYSNDDVTVGNPDLKSEYVKTTELVWHTENQTWQMDVVFFNNELKDFINLVATDQAQTRFTFDNVFETSMQGVEVNSNFNLTENTWFEAGFTQLFDEPINPSFKRFAAAAITHQFDMIQLSVNTIWRDKVFVASPDLSVSQDFKQSDYFLLGLTASFSIDNDSSIIIKAQNLLDKQYKVFEPRMTDGIVPTQSRKLLLQYRLTF</sequence>
<evidence type="ECO:0000259" key="13">
    <source>
        <dbReference type="Pfam" id="PF00593"/>
    </source>
</evidence>
<keyword evidence="5 11" id="KW-0812">Transmembrane</keyword>
<evidence type="ECO:0000256" key="2">
    <source>
        <dbReference type="ARBA" id="ARBA00008143"/>
    </source>
</evidence>
<keyword evidence="10 11" id="KW-0998">Cell outer membrane</keyword>
<evidence type="ECO:0000256" key="10">
    <source>
        <dbReference type="ARBA" id="ARBA00023237"/>
    </source>
</evidence>
<keyword evidence="6" id="KW-0732">Signal</keyword>
<accession>A0A0S2K8M7</accession>
<evidence type="ECO:0000256" key="1">
    <source>
        <dbReference type="ARBA" id="ARBA00004571"/>
    </source>
</evidence>
<keyword evidence="9 15" id="KW-0675">Receptor</keyword>
<dbReference type="OrthoDB" id="9764669at2"/>
<keyword evidence="7 12" id="KW-0798">TonB box</keyword>
<dbReference type="STRING" id="161398.PP2015_4102"/>
<evidence type="ECO:0000256" key="3">
    <source>
        <dbReference type="ARBA" id="ARBA00022448"/>
    </source>
</evidence>
<dbReference type="GO" id="GO:0015344">
    <property type="term" value="F:siderophore uptake transmembrane transporter activity"/>
    <property type="evidence" value="ECO:0007669"/>
    <property type="project" value="TreeGrafter"/>
</dbReference>
<dbReference type="Gene3D" id="2.170.130.10">
    <property type="entry name" value="TonB-dependent receptor, plug domain"/>
    <property type="match status" value="1"/>
</dbReference>
<feature type="domain" description="TonB-dependent receptor-like beta-barrel" evidence="13">
    <location>
        <begin position="233"/>
        <end position="632"/>
    </location>
</feature>
<dbReference type="AlphaFoldDB" id="A0A0S2K8M7"/>
<proteinExistence type="inferred from homology"/>
<evidence type="ECO:0000256" key="4">
    <source>
        <dbReference type="ARBA" id="ARBA00022452"/>
    </source>
</evidence>
<dbReference type="PANTHER" id="PTHR30069">
    <property type="entry name" value="TONB-DEPENDENT OUTER MEMBRANE RECEPTOR"/>
    <property type="match status" value="1"/>
</dbReference>
<dbReference type="InterPro" id="IPR037066">
    <property type="entry name" value="Plug_dom_sf"/>
</dbReference>
<organism evidence="15 16">
    <name type="scientific">Pseudoalteromonas phenolica</name>
    <dbReference type="NCBI Taxonomy" id="161398"/>
    <lineage>
        <taxon>Bacteria</taxon>
        <taxon>Pseudomonadati</taxon>
        <taxon>Pseudomonadota</taxon>
        <taxon>Gammaproteobacteria</taxon>
        <taxon>Alteromonadales</taxon>
        <taxon>Pseudoalteromonadaceae</taxon>
        <taxon>Pseudoalteromonas</taxon>
    </lineage>
</organism>